<dbReference type="RefSeq" id="WP_203844297.1">
    <property type="nucleotide sequence ID" value="NZ_BAAAVW010000005.1"/>
</dbReference>
<proteinExistence type="predicted"/>
<dbReference type="AlphaFoldDB" id="A0A919PI86"/>
<sequence>MTSVLSLSVEDLRVIVRIDGEDVSRADGHAGPDPWQVLVPVNRFVATGETTTATIARCPSCGPGCFSVRAQIRREGAAVRWEWGPTGAAALVTERRTALFDAVAYDAEVARAGAERGWETAALRAGRLILVDLALPPGIESVRVYARQAGTIEVELVEPDEYQIWVTLPWDEARPDGSAAEARAVLAGPAADWTAKWHSIQGGREEPPAYAGPAWEHLEF</sequence>
<evidence type="ECO:0000313" key="2">
    <source>
        <dbReference type="Proteomes" id="UP000660611"/>
    </source>
</evidence>
<dbReference type="EMBL" id="BONQ01000014">
    <property type="protein sequence ID" value="GIG42408.1"/>
    <property type="molecule type" value="Genomic_DNA"/>
</dbReference>
<evidence type="ECO:0000313" key="1">
    <source>
        <dbReference type="EMBL" id="GIG42408.1"/>
    </source>
</evidence>
<reference evidence="1" key="1">
    <citation type="submission" date="2021-01" db="EMBL/GenBank/DDBJ databases">
        <title>Whole genome shotgun sequence of Dactylosporangium siamense NBRC 106093.</title>
        <authorList>
            <person name="Komaki H."/>
            <person name="Tamura T."/>
        </authorList>
    </citation>
    <scope>NUCLEOTIDE SEQUENCE</scope>
    <source>
        <strain evidence="1">NBRC 106093</strain>
    </source>
</reference>
<keyword evidence="2" id="KW-1185">Reference proteome</keyword>
<dbReference type="Proteomes" id="UP000660611">
    <property type="component" value="Unassembled WGS sequence"/>
</dbReference>
<organism evidence="1 2">
    <name type="scientific">Dactylosporangium siamense</name>
    <dbReference type="NCBI Taxonomy" id="685454"/>
    <lineage>
        <taxon>Bacteria</taxon>
        <taxon>Bacillati</taxon>
        <taxon>Actinomycetota</taxon>
        <taxon>Actinomycetes</taxon>
        <taxon>Micromonosporales</taxon>
        <taxon>Micromonosporaceae</taxon>
        <taxon>Dactylosporangium</taxon>
    </lineage>
</organism>
<comment type="caution">
    <text evidence="1">The sequence shown here is derived from an EMBL/GenBank/DDBJ whole genome shotgun (WGS) entry which is preliminary data.</text>
</comment>
<name>A0A919PI86_9ACTN</name>
<accession>A0A919PI86</accession>
<gene>
    <name evidence="1" type="ORF">Dsi01nite_004490</name>
</gene>
<protein>
    <submittedName>
        <fullName evidence="1">Uncharacterized protein</fullName>
    </submittedName>
</protein>